<gene>
    <name evidence="3" type="ORF">GA0070611_6184</name>
</gene>
<evidence type="ECO:0000256" key="1">
    <source>
        <dbReference type="SAM" id="MobiDB-lite"/>
    </source>
</evidence>
<organism evidence="3 4">
    <name type="scientific">Micromonospora auratinigra</name>
    <dbReference type="NCBI Taxonomy" id="261654"/>
    <lineage>
        <taxon>Bacteria</taxon>
        <taxon>Bacillati</taxon>
        <taxon>Actinomycetota</taxon>
        <taxon>Actinomycetes</taxon>
        <taxon>Micromonosporales</taxon>
        <taxon>Micromonosporaceae</taxon>
        <taxon>Micromonospora</taxon>
    </lineage>
</organism>
<proteinExistence type="predicted"/>
<protein>
    <submittedName>
        <fullName evidence="3">Uncharacterized protein</fullName>
    </submittedName>
</protein>
<accession>A0A1A9AAP4</accession>
<evidence type="ECO:0000313" key="3">
    <source>
        <dbReference type="EMBL" id="SBT53557.1"/>
    </source>
</evidence>
<reference evidence="4" key="1">
    <citation type="submission" date="2016-06" db="EMBL/GenBank/DDBJ databases">
        <authorList>
            <person name="Varghese N."/>
            <person name="Submissions Spin"/>
        </authorList>
    </citation>
    <scope>NUCLEOTIDE SEQUENCE [LARGE SCALE GENOMIC DNA]</scope>
    <source>
        <strain evidence="4">DSM 44815</strain>
    </source>
</reference>
<feature type="compositionally biased region" description="Basic and acidic residues" evidence="1">
    <location>
        <begin position="150"/>
        <end position="161"/>
    </location>
</feature>
<dbReference type="STRING" id="261654.GA0070611_6184"/>
<feature type="region of interest" description="Disordered" evidence="1">
    <location>
        <begin position="146"/>
        <end position="165"/>
    </location>
</feature>
<keyword evidence="4" id="KW-1185">Reference proteome</keyword>
<dbReference type="AlphaFoldDB" id="A0A1A9AAP4"/>
<evidence type="ECO:0000256" key="2">
    <source>
        <dbReference type="SAM" id="Phobius"/>
    </source>
</evidence>
<dbReference type="Proteomes" id="UP000199385">
    <property type="component" value="Chromosome I"/>
</dbReference>
<feature type="transmembrane region" description="Helical" evidence="2">
    <location>
        <begin position="54"/>
        <end position="73"/>
    </location>
</feature>
<sequence length="321" mass="34570">MNEMNLLREYGPDAPATTDEVLRTARDRLRAEMSTGRRRRAWSGMAARPARRRALVLGAAAAALTAVAAVGLLPSGGDPGPAGGPVTLVSFASPVFPVALDPVPAGLRPGGFTGEQNWLAMSYESKRGDDRVLLLVSSVAPADVPGMRRTTVDGRPARLETPDMDGGPPIVNLHWQRSARQWVLLTGEGRFASEDALRAVAATVVDRPQEIPLRVGLAPAGWTLRGFKDDVILTLHDPGSEREMTVQLVDRAEPDLRHSVMGAREVTEVRVHGRPAQLVRADELWFLQASVPGGAIFTLQAPLDFTPEQVIAVGEQVTVRR</sequence>
<evidence type="ECO:0000313" key="4">
    <source>
        <dbReference type="Proteomes" id="UP000199385"/>
    </source>
</evidence>
<dbReference type="PATRIC" id="fig|261654.4.peg.6263"/>
<keyword evidence="2" id="KW-0812">Transmembrane</keyword>
<keyword evidence="2" id="KW-0472">Membrane</keyword>
<dbReference type="OrthoDB" id="3671425at2"/>
<dbReference type="RefSeq" id="WP_091672114.1">
    <property type="nucleotide sequence ID" value="NZ_LT594323.1"/>
</dbReference>
<name>A0A1A9AAP4_9ACTN</name>
<keyword evidence="2" id="KW-1133">Transmembrane helix</keyword>
<dbReference type="EMBL" id="LT594323">
    <property type="protein sequence ID" value="SBT53557.1"/>
    <property type="molecule type" value="Genomic_DNA"/>
</dbReference>